<proteinExistence type="predicted"/>
<name>A0A132MVN6_9ACTN</name>
<evidence type="ECO:0000259" key="2">
    <source>
        <dbReference type="SMART" id="SM00943"/>
    </source>
</evidence>
<dbReference type="Pfam" id="PF09250">
    <property type="entry name" value="Prim-Pol"/>
    <property type="match status" value="1"/>
</dbReference>
<protein>
    <recommendedName>
        <fullName evidence="2">DNA primase/polymerase bifunctional N-terminal domain-containing protein</fullName>
    </recommendedName>
</protein>
<sequence length="239" mass="26741">MHTIFRKLVGQSSLVESALFYARVRHWDVYPGTRRIRRGRTLACSCGHADCPTPGEHPDAQDWHRHASTHPQTIRWWWGLHPDASIIVPVGRTFDVIDIPATVGQAALGRIARLGLRVGPVLAAHARYRFLVVPGARQDLPELLGWLDWPYTDLLDLRCYGEGDHMAVPALDTGPKAPLYWVIPPTPDNMVLPYARDIVPTITYSYLGVVRDQRSETRPDQGPAPLPVQRAGSRLEGDL</sequence>
<feature type="domain" description="DNA primase/polymerase bifunctional N-terminal" evidence="2">
    <location>
        <begin position="18"/>
        <end position="199"/>
    </location>
</feature>
<dbReference type="PATRIC" id="fig|1469144.10.peg.3249"/>
<dbReference type="OrthoDB" id="3852216at2"/>
<comment type="caution">
    <text evidence="3">The sequence shown here is derived from an EMBL/GenBank/DDBJ whole genome shotgun (WGS) entry which is preliminary data.</text>
</comment>
<gene>
    <name evidence="3" type="ORF">LI90_3013</name>
</gene>
<evidence type="ECO:0000313" key="4">
    <source>
        <dbReference type="Proteomes" id="UP000070188"/>
    </source>
</evidence>
<organism evidence="3 4">
    <name type="scientific">Carbonactinospora thermoautotrophica</name>
    <dbReference type="NCBI Taxonomy" id="1469144"/>
    <lineage>
        <taxon>Bacteria</taxon>
        <taxon>Bacillati</taxon>
        <taxon>Actinomycetota</taxon>
        <taxon>Actinomycetes</taxon>
        <taxon>Kitasatosporales</taxon>
        <taxon>Carbonactinosporaceae</taxon>
        <taxon>Carbonactinospora</taxon>
    </lineage>
</organism>
<reference evidence="4" key="1">
    <citation type="submission" date="2015-04" db="EMBL/GenBank/DDBJ databases">
        <title>Physiological reanalysis, assessment of diazotrophy, and genome sequences of multiple isolates of Streptomyces thermoautotrophicus.</title>
        <authorList>
            <person name="MacKellar D.C."/>
            <person name="Lieber L."/>
            <person name="Norman J."/>
            <person name="Bolger A."/>
            <person name="Tobin C."/>
            <person name="Murray J.W."/>
            <person name="Chang R."/>
            <person name="Ford T."/>
            <person name="Nguyen P.Q."/>
            <person name="Woodward J."/>
            <person name="Permingeat H."/>
            <person name="Joshi N.S."/>
            <person name="Silver P.A."/>
            <person name="Usadel B."/>
            <person name="Rutherford A.W."/>
            <person name="Friesen M."/>
            <person name="Prell J."/>
        </authorList>
    </citation>
    <scope>NUCLEOTIDE SEQUENCE [LARGE SCALE GENOMIC DNA]</scope>
    <source>
        <strain evidence="4">H1</strain>
    </source>
</reference>
<accession>A0A132MVN6</accession>
<dbReference type="Proteomes" id="UP000070188">
    <property type="component" value="Unassembled WGS sequence"/>
</dbReference>
<dbReference type="SMART" id="SM00943">
    <property type="entry name" value="Prim-Pol"/>
    <property type="match status" value="1"/>
</dbReference>
<dbReference type="AlphaFoldDB" id="A0A132MVN6"/>
<keyword evidence="4" id="KW-1185">Reference proteome</keyword>
<dbReference type="EMBL" id="LAXD01000001">
    <property type="protein sequence ID" value="KWX01978.1"/>
    <property type="molecule type" value="Genomic_DNA"/>
</dbReference>
<evidence type="ECO:0000256" key="1">
    <source>
        <dbReference type="SAM" id="MobiDB-lite"/>
    </source>
</evidence>
<evidence type="ECO:0000313" key="3">
    <source>
        <dbReference type="EMBL" id="KWX01978.1"/>
    </source>
</evidence>
<dbReference type="InterPro" id="IPR015330">
    <property type="entry name" value="DNA_primase/pol_bifunc_N"/>
</dbReference>
<dbReference type="RefSeq" id="WP_066888780.1">
    <property type="nucleotide sequence ID" value="NZ_LAXD01000001.1"/>
</dbReference>
<feature type="region of interest" description="Disordered" evidence="1">
    <location>
        <begin position="213"/>
        <end position="239"/>
    </location>
</feature>
<dbReference type="STRING" id="1469144.LI90_3013"/>